<feature type="transmembrane region" description="Helical" evidence="1">
    <location>
        <begin position="6"/>
        <end position="39"/>
    </location>
</feature>
<dbReference type="STRING" id="1834191.A5886_002320"/>
<dbReference type="EMBL" id="NGKU01000001">
    <property type="protein sequence ID" value="OTN77223.1"/>
    <property type="molecule type" value="Genomic_DNA"/>
</dbReference>
<sequence length="85" mass="10227">MSQIIAWIVVLLIVVFIYKVGSFLWRTLGILLLLFLLWVYRVEIMIQLNQWTQNFRWGDLSTWGNQLVQWLKDMASSIQQWINNL</sequence>
<evidence type="ECO:0000313" key="3">
    <source>
        <dbReference type="Proteomes" id="UP000195043"/>
    </source>
</evidence>
<evidence type="ECO:0000256" key="1">
    <source>
        <dbReference type="SAM" id="Phobius"/>
    </source>
</evidence>
<gene>
    <name evidence="2" type="ORF">A5886_002320</name>
</gene>
<keyword evidence="1" id="KW-0812">Transmembrane</keyword>
<dbReference type="OrthoDB" id="2194026at2"/>
<dbReference type="RefSeq" id="WP_086275274.1">
    <property type="nucleotide sequence ID" value="NZ_NGKU01000001.1"/>
</dbReference>
<dbReference type="AlphaFoldDB" id="A0A242A9D4"/>
<dbReference type="Proteomes" id="UP000195043">
    <property type="component" value="Unassembled WGS sequence"/>
</dbReference>
<evidence type="ECO:0000313" key="2">
    <source>
        <dbReference type="EMBL" id="OTN77223.1"/>
    </source>
</evidence>
<keyword evidence="1" id="KW-1133">Transmembrane helix</keyword>
<protein>
    <submittedName>
        <fullName evidence="2">Uncharacterized protein</fullName>
    </submittedName>
</protein>
<accession>A0A242A9D4</accession>
<keyword evidence="1" id="KW-0472">Membrane</keyword>
<name>A0A242A9D4_9ENTE</name>
<comment type="caution">
    <text evidence="2">The sequence shown here is derived from an EMBL/GenBank/DDBJ whole genome shotgun (WGS) entry which is preliminary data.</text>
</comment>
<organism evidence="2 3">
    <name type="scientific">Candidatus Enterococcus testudinis</name>
    <dbReference type="NCBI Taxonomy" id="1834191"/>
    <lineage>
        <taxon>Bacteria</taxon>
        <taxon>Bacillati</taxon>
        <taxon>Bacillota</taxon>
        <taxon>Bacilli</taxon>
        <taxon>Lactobacillales</taxon>
        <taxon>Enterococcaceae</taxon>
        <taxon>Enterococcus</taxon>
    </lineage>
</organism>
<proteinExistence type="predicted"/>
<keyword evidence="3" id="KW-1185">Reference proteome</keyword>
<reference evidence="2 3" key="1">
    <citation type="submission" date="2017-05" db="EMBL/GenBank/DDBJ databases">
        <title>The Genome Sequence of Enterococcus sp. 8G7_MSG3316.</title>
        <authorList>
            <consortium name="The Broad Institute Genomics Platform"/>
            <consortium name="The Broad Institute Genomic Center for Infectious Diseases"/>
            <person name="Earl A."/>
            <person name="Manson A."/>
            <person name="Schwartman J."/>
            <person name="Gilmore M."/>
            <person name="Abouelleil A."/>
            <person name="Cao P."/>
            <person name="Chapman S."/>
            <person name="Cusick C."/>
            <person name="Shea T."/>
            <person name="Young S."/>
            <person name="Neafsey D."/>
            <person name="Nusbaum C."/>
            <person name="Birren B."/>
        </authorList>
    </citation>
    <scope>NUCLEOTIDE SEQUENCE [LARGE SCALE GENOMIC DNA]</scope>
    <source>
        <strain evidence="2 3">8G7_MSG3316</strain>
    </source>
</reference>